<evidence type="ECO:0000259" key="6">
    <source>
        <dbReference type="Pfam" id="PF25989"/>
    </source>
</evidence>
<reference evidence="7 8" key="1">
    <citation type="submission" date="2019-06" db="EMBL/GenBank/DDBJ databases">
        <title>YIM 131921 draft genome.</title>
        <authorList>
            <person name="Jiang L."/>
        </authorList>
    </citation>
    <scope>NUCLEOTIDE SEQUENCE [LARGE SCALE GENOMIC DNA]</scope>
    <source>
        <strain evidence="7 8">YIM 131921</strain>
    </source>
</reference>
<dbReference type="Gene3D" id="1.10.287.470">
    <property type="entry name" value="Helix hairpin bin"/>
    <property type="match status" value="1"/>
</dbReference>
<dbReference type="Gene3D" id="2.40.30.170">
    <property type="match status" value="1"/>
</dbReference>
<dbReference type="EMBL" id="VDFU01000003">
    <property type="protein sequence ID" value="TNC51988.1"/>
    <property type="molecule type" value="Genomic_DNA"/>
</dbReference>
<feature type="domain" description="Multidrug resistance protein MdtA-like barrel-sandwich hybrid" evidence="4">
    <location>
        <begin position="72"/>
        <end position="243"/>
    </location>
</feature>
<evidence type="ECO:0000256" key="3">
    <source>
        <dbReference type="SAM" id="SignalP"/>
    </source>
</evidence>
<dbReference type="PANTHER" id="PTHR30469:SF15">
    <property type="entry name" value="HLYD FAMILY OF SECRETION PROTEINS"/>
    <property type="match status" value="1"/>
</dbReference>
<dbReference type="InterPro" id="IPR058625">
    <property type="entry name" value="MdtA-like_BSH"/>
</dbReference>
<comment type="similarity">
    <text evidence="1">Belongs to the membrane fusion protein (MFP) (TC 8.A.1) family.</text>
</comment>
<dbReference type="PANTHER" id="PTHR30469">
    <property type="entry name" value="MULTIDRUG RESISTANCE PROTEIN MDTA"/>
    <property type="match status" value="1"/>
</dbReference>
<organism evidence="7 8">
    <name type="scientific">Rubellimicrobium rubrum</name>
    <dbReference type="NCBI Taxonomy" id="2585369"/>
    <lineage>
        <taxon>Bacteria</taxon>
        <taxon>Pseudomonadati</taxon>
        <taxon>Pseudomonadota</taxon>
        <taxon>Alphaproteobacteria</taxon>
        <taxon>Rhodobacterales</taxon>
        <taxon>Roseobacteraceae</taxon>
        <taxon>Rubellimicrobium</taxon>
    </lineage>
</organism>
<evidence type="ECO:0000313" key="7">
    <source>
        <dbReference type="EMBL" id="TNC51988.1"/>
    </source>
</evidence>
<dbReference type="Pfam" id="PF25989">
    <property type="entry name" value="YknX_C"/>
    <property type="match status" value="1"/>
</dbReference>
<sequence>MTVLPSAHSLRALIAASLIAVPGLAMAQEAAPDAHSEEAAPAADLPAITVSEVKRVRLTDRVIASGLVDAIEQVQVQPLVEGQPIDELLADVGDTVEEGQVLARLSESTLELQLSQLAANRASTEAQIAQAEASLVQATANAEEAERVARRNAELVEAGSVPQAQADQSAAAAESARAAVRVSEQGIASARAQLELVDAQIENAELQLSRTEVRAPVGGLVVARNAQIGAIASATGQAMFTIVREGAMEMRADVSEQDLLRLDEGQPATMQAMQGSDVIPGKVRLVEPAIDPQTRLGVARIQIDDPTRAVKGMFLTAEVTVSEQESPAVPVTAVGTGSDGSTVMRVRDGVAERVSVTTGIRDGGLIGIVDGLAEGDLVVTKAGAFVRDGDRINPVQDELEVAQGGQVEED</sequence>
<dbReference type="InterPro" id="IPR006143">
    <property type="entry name" value="RND_pump_MFP"/>
</dbReference>
<feature type="signal peptide" evidence="3">
    <location>
        <begin position="1"/>
        <end position="27"/>
    </location>
</feature>
<evidence type="ECO:0000313" key="8">
    <source>
        <dbReference type="Proteomes" id="UP000305887"/>
    </source>
</evidence>
<comment type="caution">
    <text evidence="7">The sequence shown here is derived from an EMBL/GenBank/DDBJ whole genome shotgun (WGS) entry which is preliminary data.</text>
</comment>
<feature type="coiled-coil region" evidence="2">
    <location>
        <begin position="114"/>
        <end position="148"/>
    </location>
</feature>
<protein>
    <submittedName>
        <fullName evidence="7">Efflux RND transporter periplasmic adaptor subunit</fullName>
    </submittedName>
</protein>
<dbReference type="RefSeq" id="WP_139075409.1">
    <property type="nucleotide sequence ID" value="NZ_VDFU01000003.1"/>
</dbReference>
<dbReference type="Pfam" id="PF25954">
    <property type="entry name" value="Beta-barrel_RND_2"/>
    <property type="match status" value="1"/>
</dbReference>
<dbReference type="GO" id="GO:0015562">
    <property type="term" value="F:efflux transmembrane transporter activity"/>
    <property type="evidence" value="ECO:0007669"/>
    <property type="project" value="TreeGrafter"/>
</dbReference>
<dbReference type="Gene3D" id="2.40.50.100">
    <property type="match status" value="1"/>
</dbReference>
<keyword evidence="3" id="KW-0732">Signal</keyword>
<dbReference type="Gene3D" id="2.40.420.20">
    <property type="match status" value="1"/>
</dbReference>
<evidence type="ECO:0000259" key="5">
    <source>
        <dbReference type="Pfam" id="PF25954"/>
    </source>
</evidence>
<dbReference type="GO" id="GO:1990281">
    <property type="term" value="C:efflux pump complex"/>
    <property type="evidence" value="ECO:0007669"/>
    <property type="project" value="TreeGrafter"/>
</dbReference>
<proteinExistence type="inferred from homology"/>
<gene>
    <name evidence="7" type="ORF">FHG66_04075</name>
</gene>
<dbReference type="InterPro" id="IPR058792">
    <property type="entry name" value="Beta-barrel_RND_2"/>
</dbReference>
<dbReference type="SUPFAM" id="SSF111369">
    <property type="entry name" value="HlyD-like secretion proteins"/>
    <property type="match status" value="1"/>
</dbReference>
<feature type="coiled-coil region" evidence="2">
    <location>
        <begin position="187"/>
        <end position="214"/>
    </location>
</feature>
<dbReference type="AlphaFoldDB" id="A0A5C4N4Q0"/>
<dbReference type="InterPro" id="IPR058637">
    <property type="entry name" value="YknX-like_C"/>
</dbReference>
<dbReference type="Proteomes" id="UP000305887">
    <property type="component" value="Unassembled WGS sequence"/>
</dbReference>
<name>A0A5C4N4Q0_9RHOB</name>
<dbReference type="OrthoDB" id="7422354at2"/>
<keyword evidence="2" id="KW-0175">Coiled coil</keyword>
<feature type="domain" description="YknX-like C-terminal permuted SH3-like" evidence="6">
    <location>
        <begin position="328"/>
        <end position="392"/>
    </location>
</feature>
<feature type="chain" id="PRO_5022917115" evidence="3">
    <location>
        <begin position="28"/>
        <end position="410"/>
    </location>
</feature>
<keyword evidence="8" id="KW-1185">Reference proteome</keyword>
<feature type="domain" description="CusB-like beta-barrel" evidence="5">
    <location>
        <begin position="251"/>
        <end position="319"/>
    </location>
</feature>
<dbReference type="NCBIfam" id="TIGR01730">
    <property type="entry name" value="RND_mfp"/>
    <property type="match status" value="1"/>
</dbReference>
<evidence type="ECO:0000256" key="1">
    <source>
        <dbReference type="ARBA" id="ARBA00009477"/>
    </source>
</evidence>
<evidence type="ECO:0000259" key="4">
    <source>
        <dbReference type="Pfam" id="PF25917"/>
    </source>
</evidence>
<accession>A0A5C4N4Q0</accession>
<evidence type="ECO:0000256" key="2">
    <source>
        <dbReference type="SAM" id="Coils"/>
    </source>
</evidence>
<dbReference type="Pfam" id="PF25917">
    <property type="entry name" value="BSH_RND"/>
    <property type="match status" value="1"/>
</dbReference>